<keyword evidence="3" id="KW-0482">Metalloprotease</keyword>
<keyword evidence="1" id="KW-0472">Membrane</keyword>
<keyword evidence="3" id="KW-0378">Hydrolase</keyword>
<keyword evidence="1" id="KW-0812">Transmembrane</keyword>
<dbReference type="EMBL" id="SJSN01000001">
    <property type="protein sequence ID" value="TCD12894.1"/>
    <property type="molecule type" value="Genomic_DNA"/>
</dbReference>
<comment type="caution">
    <text evidence="3">The sequence shown here is derived from an EMBL/GenBank/DDBJ whole genome shotgun (WGS) entry which is preliminary data.</text>
</comment>
<dbReference type="Proteomes" id="UP000291485">
    <property type="component" value="Unassembled WGS sequence"/>
</dbReference>
<reference evidence="3 4" key="1">
    <citation type="submission" date="2019-02" db="EMBL/GenBank/DDBJ databases">
        <title>Pedobacter sp. RP-3-11 sp. nov., isolated from Arctic soil.</title>
        <authorList>
            <person name="Dahal R.H."/>
        </authorList>
    </citation>
    <scope>NUCLEOTIDE SEQUENCE [LARGE SCALE GENOMIC DNA]</scope>
    <source>
        <strain evidence="3 4">RP-3-11</strain>
    </source>
</reference>
<evidence type="ECO:0000259" key="2">
    <source>
        <dbReference type="Pfam" id="PF02517"/>
    </source>
</evidence>
<sequence length="234" mass="28126">MIETLSLFWQFLKKPKLLKLSKDNKSLHRDFLWILVLDILFAGLIMSIYYLLLHFQVIKEYYEKVDVLKKYGIYAMLFLGCLVAPFIEESMFRWHLRKKYATIYFICFSLAIISAYFLNSNYLYFPIFTFFLIIALILHSYFKRISTTRKQLFWRKAYPFIFYYSGVLFGLVHYTNMKDLTLDNPVFLIFVSSQAFGGLSMGYLRIKYGFWYSVLFHCCFNFIAIMLEFFLSKI</sequence>
<feature type="transmembrane region" description="Helical" evidence="1">
    <location>
        <begin position="31"/>
        <end position="51"/>
    </location>
</feature>
<feature type="transmembrane region" description="Helical" evidence="1">
    <location>
        <begin position="71"/>
        <end position="88"/>
    </location>
</feature>
<dbReference type="InterPro" id="IPR003675">
    <property type="entry name" value="Rce1/LyrA-like_dom"/>
</dbReference>
<organism evidence="3 4">
    <name type="scientific">Pedobacter frigidisoli</name>
    <dbReference type="NCBI Taxonomy" id="2530455"/>
    <lineage>
        <taxon>Bacteria</taxon>
        <taxon>Pseudomonadati</taxon>
        <taxon>Bacteroidota</taxon>
        <taxon>Sphingobacteriia</taxon>
        <taxon>Sphingobacteriales</taxon>
        <taxon>Sphingobacteriaceae</taxon>
        <taxon>Pedobacter</taxon>
    </lineage>
</organism>
<feature type="domain" description="CAAX prenyl protease 2/Lysostaphin resistance protein A-like" evidence="2">
    <location>
        <begin position="74"/>
        <end position="223"/>
    </location>
</feature>
<evidence type="ECO:0000256" key="1">
    <source>
        <dbReference type="SAM" id="Phobius"/>
    </source>
</evidence>
<keyword evidence="1" id="KW-1133">Transmembrane helix</keyword>
<proteinExistence type="predicted"/>
<keyword evidence="4" id="KW-1185">Reference proteome</keyword>
<feature type="transmembrane region" description="Helical" evidence="1">
    <location>
        <begin position="186"/>
        <end position="204"/>
    </location>
</feature>
<gene>
    <name evidence="3" type="ORF">EZ449_02285</name>
</gene>
<dbReference type="AlphaFoldDB" id="A0A4R0PAQ5"/>
<feature type="transmembrane region" description="Helical" evidence="1">
    <location>
        <begin position="211"/>
        <end position="231"/>
    </location>
</feature>
<feature type="transmembrane region" description="Helical" evidence="1">
    <location>
        <begin position="154"/>
        <end position="174"/>
    </location>
</feature>
<dbReference type="GO" id="GO:0008237">
    <property type="term" value="F:metallopeptidase activity"/>
    <property type="evidence" value="ECO:0007669"/>
    <property type="project" value="UniProtKB-KW"/>
</dbReference>
<feature type="transmembrane region" description="Helical" evidence="1">
    <location>
        <begin position="100"/>
        <end position="117"/>
    </location>
</feature>
<dbReference type="OrthoDB" id="1443714at2"/>
<keyword evidence="3" id="KW-0645">Protease</keyword>
<dbReference type="GO" id="GO:0004175">
    <property type="term" value="F:endopeptidase activity"/>
    <property type="evidence" value="ECO:0007669"/>
    <property type="project" value="UniProtKB-ARBA"/>
</dbReference>
<protein>
    <submittedName>
        <fullName evidence="3">CPBP family intramembrane metalloprotease</fullName>
    </submittedName>
</protein>
<accession>A0A4R0PAQ5</accession>
<dbReference type="Pfam" id="PF02517">
    <property type="entry name" value="Rce1-like"/>
    <property type="match status" value="1"/>
</dbReference>
<evidence type="ECO:0000313" key="3">
    <source>
        <dbReference type="EMBL" id="TCD12894.1"/>
    </source>
</evidence>
<dbReference type="GO" id="GO:0080120">
    <property type="term" value="P:CAAX-box protein maturation"/>
    <property type="evidence" value="ECO:0007669"/>
    <property type="project" value="UniProtKB-ARBA"/>
</dbReference>
<name>A0A4R0PAQ5_9SPHI</name>
<evidence type="ECO:0000313" key="4">
    <source>
        <dbReference type="Proteomes" id="UP000291485"/>
    </source>
</evidence>
<feature type="transmembrane region" description="Helical" evidence="1">
    <location>
        <begin position="123"/>
        <end position="142"/>
    </location>
</feature>
<dbReference type="GO" id="GO:0006508">
    <property type="term" value="P:proteolysis"/>
    <property type="evidence" value="ECO:0007669"/>
    <property type="project" value="UniProtKB-KW"/>
</dbReference>